<dbReference type="InterPro" id="IPR039261">
    <property type="entry name" value="FNR_nucleotide-bd"/>
</dbReference>
<dbReference type="InterPro" id="IPR006058">
    <property type="entry name" value="2Fe2S_fd_BS"/>
</dbReference>
<dbReference type="Gene3D" id="2.40.30.10">
    <property type="entry name" value="Translation factors"/>
    <property type="match status" value="1"/>
</dbReference>
<dbReference type="InterPro" id="IPR001041">
    <property type="entry name" value="2Fe-2S_ferredoxin-type"/>
</dbReference>
<evidence type="ECO:0000313" key="3">
    <source>
        <dbReference type="EMBL" id="POA99003.1"/>
    </source>
</evidence>
<dbReference type="InterPro" id="IPR017927">
    <property type="entry name" value="FAD-bd_FR_type"/>
</dbReference>
<dbReference type="SUPFAM" id="SSF54292">
    <property type="entry name" value="2Fe-2S ferredoxin-like"/>
    <property type="match status" value="1"/>
</dbReference>
<dbReference type="PROSITE" id="PS51384">
    <property type="entry name" value="FAD_FR"/>
    <property type="match status" value="1"/>
</dbReference>
<proteinExistence type="predicted"/>
<dbReference type="EMBL" id="PPTF01000030">
    <property type="protein sequence ID" value="POA99003.1"/>
    <property type="molecule type" value="Genomic_DNA"/>
</dbReference>
<dbReference type="Pfam" id="PF01243">
    <property type="entry name" value="PNPOx_N"/>
    <property type="match status" value="1"/>
</dbReference>
<dbReference type="GO" id="GO:0051537">
    <property type="term" value="F:2 iron, 2 sulfur cluster binding"/>
    <property type="evidence" value="ECO:0007669"/>
    <property type="project" value="InterPro"/>
</dbReference>
<dbReference type="CDD" id="cd06184">
    <property type="entry name" value="flavohem_like_fad_nad_binding"/>
    <property type="match status" value="1"/>
</dbReference>
<dbReference type="InterPro" id="IPR017938">
    <property type="entry name" value="Riboflavin_synthase-like_b-brl"/>
</dbReference>
<dbReference type="Pfam" id="PF00111">
    <property type="entry name" value="Fer2"/>
    <property type="match status" value="1"/>
</dbReference>
<dbReference type="Gene3D" id="3.10.20.30">
    <property type="match status" value="1"/>
</dbReference>
<dbReference type="Proteomes" id="UP000236416">
    <property type="component" value="Unassembled WGS sequence"/>
</dbReference>
<dbReference type="InterPro" id="IPR012349">
    <property type="entry name" value="Split_barrel_FMN-bd"/>
</dbReference>
<dbReference type="CDD" id="cd00207">
    <property type="entry name" value="fer2"/>
    <property type="match status" value="1"/>
</dbReference>
<dbReference type="RefSeq" id="WP_103319393.1">
    <property type="nucleotide sequence ID" value="NZ_PPTF01000030.1"/>
</dbReference>
<dbReference type="PRINTS" id="PR00410">
    <property type="entry name" value="PHEHYDRXLASE"/>
</dbReference>
<dbReference type="SUPFAM" id="SSF52343">
    <property type="entry name" value="Ferredoxin reductase-like, C-terminal NADP-linked domain"/>
    <property type="match status" value="1"/>
</dbReference>
<dbReference type="InterPro" id="IPR011576">
    <property type="entry name" value="Pyridox_Oxase_N"/>
</dbReference>
<keyword evidence="4" id="KW-1185">Reference proteome</keyword>
<dbReference type="SUPFAM" id="SSF63380">
    <property type="entry name" value="Riboflavin synthase domain-like"/>
    <property type="match status" value="1"/>
</dbReference>
<reference evidence="3 4" key="1">
    <citation type="submission" date="2018-01" db="EMBL/GenBank/DDBJ databases">
        <title>Genomic Sequence of Chromobacterium MWU13-2610 from wild cranberry bogs within the Cape Cod National Seashore.</title>
        <authorList>
            <person name="O'Hara-Hanley K."/>
            <person name="Soby S."/>
            <person name="Harrison A."/>
        </authorList>
    </citation>
    <scope>NUCLEOTIDE SEQUENCE [LARGE SCALE GENOMIC DNA]</scope>
    <source>
        <strain evidence="3 4">MWU13-2610</strain>
    </source>
</reference>
<evidence type="ECO:0000259" key="2">
    <source>
        <dbReference type="PROSITE" id="PS51384"/>
    </source>
</evidence>
<dbReference type="GO" id="GO:0016491">
    <property type="term" value="F:oxidoreductase activity"/>
    <property type="evidence" value="ECO:0007669"/>
    <property type="project" value="InterPro"/>
</dbReference>
<dbReference type="InterPro" id="IPR012675">
    <property type="entry name" value="Beta-grasp_dom_sf"/>
</dbReference>
<name>A0A2K4MPK2_9NEIS</name>
<dbReference type="AlphaFoldDB" id="A0A2K4MPK2"/>
<dbReference type="InterPro" id="IPR036010">
    <property type="entry name" value="2Fe-2S_ferredoxin-like_sf"/>
</dbReference>
<dbReference type="SUPFAM" id="SSF50475">
    <property type="entry name" value="FMN-binding split barrel"/>
    <property type="match status" value="1"/>
</dbReference>
<evidence type="ECO:0000259" key="1">
    <source>
        <dbReference type="PROSITE" id="PS51085"/>
    </source>
</evidence>
<organism evidence="3 4">
    <name type="scientific">Chromobacterium sinusclupearum</name>
    <dbReference type="NCBI Taxonomy" id="2077146"/>
    <lineage>
        <taxon>Bacteria</taxon>
        <taxon>Pseudomonadati</taxon>
        <taxon>Pseudomonadota</taxon>
        <taxon>Betaproteobacteria</taxon>
        <taxon>Neisseriales</taxon>
        <taxon>Chromobacteriaceae</taxon>
        <taxon>Chromobacterium</taxon>
    </lineage>
</organism>
<dbReference type="Pfam" id="PF00175">
    <property type="entry name" value="NAD_binding_1"/>
    <property type="match status" value="1"/>
</dbReference>
<dbReference type="PROSITE" id="PS51085">
    <property type="entry name" value="2FE2S_FER_2"/>
    <property type="match status" value="1"/>
</dbReference>
<feature type="domain" description="2Fe-2S ferredoxin-type" evidence="1">
    <location>
        <begin position="578"/>
        <end position="665"/>
    </location>
</feature>
<sequence>MSEHRSHPQPWHSGELEMQRRAGSLEQMAVVGPRNVRDHMPDQHRAFFRQLPFVVLAALDDAGRPWAGVVEGAPGFVDSPDPCELRLAALPSPADPLRDCLRPGAAVGLLGIELHTRRRNRMNGQLIALDKAGCALAVRQSFGNCPKYIQLREFEFAREPGPRIVGTVEWMDELDEDARAAIASADTFFVASAYPGDDSQPGWQVDVSHRGGKPGFVRVDGDTLTIPDFPGNGYFNTLGNLLRHPRAGLLFIDFSSGDTLQLAGRAEVRDGDAASVFHGAERLWSFRIERVVRRRNALALRWTLREYSPFALATGAWPQPAPARQWLPLRVSHVEDESNIVRSIYLEPADGSPPPPFLPGQHLSLKVMGVDGARLRNYTLSQTGGYRISVKRQGKASARLHQLAPGDIVEALPPRGDFTLSSLERPITLLAGGIGITPLLAMLHQLTEQAAAMPPTLLVYATKTVAERAFDVELETLQARAPGRLRIVKAASQPETNRRLGQDYQHAGRVDIKLLRRFGADLAGDFYLCGPAGFMQALYDQLIDAGVADSRIHAEAFGPAGLQRIGRAEPILPPMADHAVAVRFSDAELDAAWQPGLGSLLELAEACGLNPDFSCRGGTCGSCRAALLAGQATYLQLPDYQTAPGEILLCCAYPAEGTDKLEIRL</sequence>
<feature type="domain" description="FAD-binding FR-type" evidence="2">
    <location>
        <begin position="324"/>
        <end position="421"/>
    </location>
</feature>
<dbReference type="Gene3D" id="2.30.110.10">
    <property type="entry name" value="Electron Transport, Fmn-binding Protein, Chain A"/>
    <property type="match status" value="1"/>
</dbReference>
<evidence type="ECO:0000313" key="4">
    <source>
        <dbReference type="Proteomes" id="UP000236416"/>
    </source>
</evidence>
<dbReference type="PROSITE" id="PS00197">
    <property type="entry name" value="2FE2S_FER_1"/>
    <property type="match status" value="1"/>
</dbReference>
<gene>
    <name evidence="3" type="ORF">C2134_09100</name>
</gene>
<dbReference type="PANTHER" id="PTHR42815:SF2">
    <property type="entry name" value="FAD-BINDING, PUTATIVE (AFU_ORTHOLOGUE AFUA_6G07600)-RELATED"/>
    <property type="match status" value="1"/>
</dbReference>
<dbReference type="InterPro" id="IPR001433">
    <property type="entry name" value="OxRdtase_FAD/NAD-bd"/>
</dbReference>
<accession>A0A2K4MPK2</accession>
<dbReference type="Gene3D" id="3.40.50.80">
    <property type="entry name" value="Nucleotide-binding domain of ferredoxin-NADP reductase (FNR) module"/>
    <property type="match status" value="1"/>
</dbReference>
<dbReference type="PANTHER" id="PTHR42815">
    <property type="entry name" value="FAD-BINDING, PUTATIVE (AFU_ORTHOLOGUE AFUA_6G07600)-RELATED"/>
    <property type="match status" value="1"/>
</dbReference>
<protein>
    <submittedName>
        <fullName evidence="3">FAD-binding oxidoreductase</fullName>
    </submittedName>
</protein>
<comment type="caution">
    <text evidence="3">The sequence shown here is derived from an EMBL/GenBank/DDBJ whole genome shotgun (WGS) entry which is preliminary data.</text>
</comment>